<reference evidence="2" key="2">
    <citation type="journal article" date="2023" name="IMA Fungus">
        <title>Comparative genomic study of the Penicillium genus elucidates a diverse pangenome and 15 lateral gene transfer events.</title>
        <authorList>
            <person name="Petersen C."/>
            <person name="Sorensen T."/>
            <person name="Nielsen M.R."/>
            <person name="Sondergaard T.E."/>
            <person name="Sorensen J.L."/>
            <person name="Fitzpatrick D.A."/>
            <person name="Frisvad J.C."/>
            <person name="Nielsen K.L."/>
        </authorList>
    </citation>
    <scope>NUCLEOTIDE SEQUENCE</scope>
    <source>
        <strain evidence="2">IBT 30069</strain>
    </source>
</reference>
<dbReference type="GO" id="GO:0016491">
    <property type="term" value="F:oxidoreductase activity"/>
    <property type="evidence" value="ECO:0007669"/>
    <property type="project" value="InterPro"/>
</dbReference>
<sequence length="232" mass="26277">MPVDCKIRSLYREAKSKHTNCTTVKPNLDTEVAELLKNVISESRLSHHPIVLEQPCQRIHGDVGPARAAHLDRTPIGANNYLHEKIPHEDAVQLSKAGRTIVNVWRPLKAVKRDPLAICDGNTPQPGNLMPIQMDYSSNARAKALGEEKGLNKTVRWEITMDKYNDGQKWYYLFDMGEDEALLMRIFHSDLAGGLDEGRVAVHSSFETKDGDVRESIEFRCFVFWPNEPLKS</sequence>
<dbReference type="PANTHER" id="PTHR34598:SF3">
    <property type="entry name" value="OXIDOREDUCTASE AN1597"/>
    <property type="match status" value="1"/>
</dbReference>
<evidence type="ECO:0000256" key="1">
    <source>
        <dbReference type="ARBA" id="ARBA00023604"/>
    </source>
</evidence>
<organism evidence="2 3">
    <name type="scientific">Penicillium angulare</name>
    <dbReference type="NCBI Taxonomy" id="116970"/>
    <lineage>
        <taxon>Eukaryota</taxon>
        <taxon>Fungi</taxon>
        <taxon>Dikarya</taxon>
        <taxon>Ascomycota</taxon>
        <taxon>Pezizomycotina</taxon>
        <taxon>Eurotiomycetes</taxon>
        <taxon>Eurotiomycetidae</taxon>
        <taxon>Eurotiales</taxon>
        <taxon>Aspergillaceae</taxon>
        <taxon>Penicillium</taxon>
    </lineage>
</organism>
<evidence type="ECO:0000313" key="3">
    <source>
        <dbReference type="Proteomes" id="UP001149165"/>
    </source>
</evidence>
<proteinExistence type="inferred from homology"/>
<dbReference type="EMBL" id="JAPQKH010000006">
    <property type="protein sequence ID" value="KAJ5092856.1"/>
    <property type="molecule type" value="Genomic_DNA"/>
</dbReference>
<dbReference type="InterPro" id="IPR044053">
    <property type="entry name" value="AsaB-like"/>
</dbReference>
<dbReference type="AlphaFoldDB" id="A0A9W9F3D4"/>
<reference evidence="2" key="1">
    <citation type="submission" date="2022-11" db="EMBL/GenBank/DDBJ databases">
        <authorList>
            <person name="Petersen C."/>
        </authorList>
    </citation>
    <scope>NUCLEOTIDE SEQUENCE</scope>
    <source>
        <strain evidence="2">IBT 30069</strain>
    </source>
</reference>
<comment type="similarity">
    <text evidence="1">Belongs to the asaB hydroxylase/desaturase family.</text>
</comment>
<name>A0A9W9F3D4_9EURO</name>
<evidence type="ECO:0000313" key="2">
    <source>
        <dbReference type="EMBL" id="KAJ5092856.1"/>
    </source>
</evidence>
<dbReference type="OrthoDB" id="412788at2759"/>
<comment type="caution">
    <text evidence="2">The sequence shown here is derived from an EMBL/GenBank/DDBJ whole genome shotgun (WGS) entry which is preliminary data.</text>
</comment>
<keyword evidence="3" id="KW-1185">Reference proteome</keyword>
<gene>
    <name evidence="2" type="ORF">N7456_008717</name>
</gene>
<accession>A0A9W9F3D4</accession>
<protein>
    <submittedName>
        <fullName evidence="2">Uncharacterized protein</fullName>
    </submittedName>
</protein>
<dbReference type="Proteomes" id="UP001149165">
    <property type="component" value="Unassembled WGS sequence"/>
</dbReference>
<dbReference type="NCBIfam" id="NF041278">
    <property type="entry name" value="CmcJ_NvfI_EfuI"/>
    <property type="match status" value="1"/>
</dbReference>
<dbReference type="PANTHER" id="PTHR34598">
    <property type="entry name" value="BLL6449 PROTEIN"/>
    <property type="match status" value="1"/>
</dbReference>